<evidence type="ECO:0000256" key="1">
    <source>
        <dbReference type="SAM" id="MobiDB-lite"/>
    </source>
</evidence>
<dbReference type="Proteomes" id="UP000008130">
    <property type="component" value="Chromosome"/>
</dbReference>
<dbReference type="eggNOG" id="COG0695">
    <property type="taxonomic scope" value="Bacteria"/>
</dbReference>
<dbReference type="SUPFAM" id="SSF52833">
    <property type="entry name" value="Thioredoxin-like"/>
    <property type="match status" value="1"/>
</dbReference>
<feature type="transmembrane region" description="Helical" evidence="2">
    <location>
        <begin position="365"/>
        <end position="389"/>
    </location>
</feature>
<evidence type="ECO:0000256" key="3">
    <source>
        <dbReference type="SAM" id="SignalP"/>
    </source>
</evidence>
<feature type="transmembrane region" description="Helical" evidence="2">
    <location>
        <begin position="401"/>
        <end position="419"/>
    </location>
</feature>
<protein>
    <submittedName>
        <fullName evidence="4">Cytochrome c biogenesis protein transmembrane region</fullName>
    </submittedName>
</protein>
<feature type="chain" id="PRO_5003283693" evidence="3">
    <location>
        <begin position="21"/>
        <end position="427"/>
    </location>
</feature>
<feature type="transmembrane region" description="Helical" evidence="2">
    <location>
        <begin position="209"/>
        <end position="228"/>
    </location>
</feature>
<dbReference type="OrthoDB" id="9798180at2"/>
<dbReference type="PATRIC" id="fig|991905.3.peg.1010"/>
<accession>F2IXU2</accession>
<dbReference type="RefSeq" id="WP_013651741.1">
    <property type="nucleotide sequence ID" value="NC_015259.1"/>
</dbReference>
<keyword evidence="3" id="KW-0732">Signal</keyword>
<gene>
    <name evidence="4" type="ordered locus">SL003B_0994</name>
</gene>
<dbReference type="AlphaFoldDB" id="F2IXU2"/>
<dbReference type="HOGENOM" id="CLU_046133_0_0_5"/>
<name>F2IXU2_POLGS</name>
<dbReference type="EMBL" id="CP002568">
    <property type="protein sequence ID" value="ADZ69423.1"/>
    <property type="molecule type" value="Genomic_DNA"/>
</dbReference>
<keyword evidence="5" id="KW-1185">Reference proteome</keyword>
<reference evidence="4 5" key="1">
    <citation type="journal article" date="2011" name="J. Bacteriol.">
        <title>Complete genome sequence of Polymorphum gilvum SL003B-26A1T, a crude oil-degrading bacterium from oil-polluted saline soil.</title>
        <authorList>
            <person name="Li S.G."/>
            <person name="Tang Y.Q."/>
            <person name="Nie Y."/>
            <person name="Cai M."/>
            <person name="Wu X.L."/>
        </authorList>
    </citation>
    <scope>NUCLEOTIDE SEQUENCE [LARGE SCALE GENOMIC DNA]</scope>
    <source>
        <strain evidence="5">LMG 25793 / CGMCC 1.9160 / SL003B-26A1</strain>
    </source>
</reference>
<keyword evidence="2" id="KW-0472">Membrane</keyword>
<dbReference type="InterPro" id="IPR036249">
    <property type="entry name" value="Thioredoxin-like_sf"/>
</dbReference>
<dbReference type="STRING" id="991905.SL003B_0994"/>
<proteinExistence type="predicted"/>
<dbReference type="KEGG" id="pgv:SL003B_0994"/>
<feature type="signal peptide" evidence="3">
    <location>
        <begin position="1"/>
        <end position="20"/>
    </location>
</feature>
<organism evidence="4 5">
    <name type="scientific">Polymorphum gilvum (strain LMG 25793 / CGMCC 1.9160 / SL003B-26A1)</name>
    <dbReference type="NCBI Taxonomy" id="991905"/>
    <lineage>
        <taxon>Bacteria</taxon>
        <taxon>Pseudomonadati</taxon>
        <taxon>Pseudomonadota</taxon>
        <taxon>Alphaproteobacteria</taxon>
        <taxon>Rhodobacterales</taxon>
        <taxon>Paracoccaceae</taxon>
        <taxon>Polymorphum</taxon>
    </lineage>
</organism>
<evidence type="ECO:0000256" key="2">
    <source>
        <dbReference type="SAM" id="Phobius"/>
    </source>
</evidence>
<feature type="transmembrane region" description="Helical" evidence="2">
    <location>
        <begin position="235"/>
        <end position="256"/>
    </location>
</feature>
<feature type="region of interest" description="Disordered" evidence="1">
    <location>
        <begin position="148"/>
        <end position="174"/>
    </location>
</feature>
<keyword evidence="2 4" id="KW-0812">Transmembrane</keyword>
<evidence type="ECO:0000313" key="4">
    <source>
        <dbReference type="EMBL" id="ADZ69423.1"/>
    </source>
</evidence>
<feature type="transmembrane region" description="Helical" evidence="2">
    <location>
        <begin position="320"/>
        <end position="345"/>
    </location>
</feature>
<feature type="compositionally biased region" description="Gly residues" evidence="1">
    <location>
        <begin position="157"/>
        <end position="170"/>
    </location>
</feature>
<dbReference type="InterPro" id="IPR011767">
    <property type="entry name" value="GLR_AS"/>
</dbReference>
<sequence>MHAVAKLLVLVALLSGWALAPAPAGAEGSRSLRVYLFAQQGCPYCRSAASDLSALAAEDRRISLVTLYIDGASPHPARWFERSLAHFGHDQAAVPLVVIGDMSFLGHLSGGRSRAAYERAIRQCLRDGCPDVVAGFAFGALDRDDTQTVAAGHGSRPAGGGPDPGAGTGQREGTAPALPPTVRLPLVGDLDTASLSLAALTVVMAAVDGFNPCAMWVLVFLIGLLLGLDDRRRMWILGGAFLFATAAMYFAVMAAWLNLILFLGAVAWLRAAIGVLAIGAGVLFLREYWTQPDAACRVTSPEQRSRVMASMRAAVNGKNLVVSVVGIMTLAVAVNLIELLCSAGIPAVYTQVLALNDLPAVLHHAYLLLYVVVFLLDDAAIFVTAMVALRVSGLTGQYARFSHLIGGVVLLGLGAVLVLRPDLLAFA</sequence>
<evidence type="ECO:0000313" key="5">
    <source>
        <dbReference type="Proteomes" id="UP000008130"/>
    </source>
</evidence>
<dbReference type="PROSITE" id="PS00195">
    <property type="entry name" value="GLUTAREDOXIN_1"/>
    <property type="match status" value="1"/>
</dbReference>
<feature type="transmembrane region" description="Helical" evidence="2">
    <location>
        <begin position="262"/>
        <end position="285"/>
    </location>
</feature>
<keyword evidence="2" id="KW-1133">Transmembrane helix</keyword>